<gene>
    <name evidence="2" type="ORF">MM415B04118_0009</name>
</gene>
<evidence type="ECO:0000256" key="1">
    <source>
        <dbReference type="SAM" id="MobiDB-lite"/>
    </source>
</evidence>
<proteinExistence type="predicted"/>
<evidence type="ECO:0000313" key="2">
    <source>
        <dbReference type="EMBL" id="QJA93789.1"/>
    </source>
</evidence>
<accession>A0A6M3LHH3</accession>
<organism evidence="2">
    <name type="scientific">viral metagenome</name>
    <dbReference type="NCBI Taxonomy" id="1070528"/>
    <lineage>
        <taxon>unclassified sequences</taxon>
        <taxon>metagenomes</taxon>
        <taxon>organismal metagenomes</taxon>
    </lineage>
</organism>
<name>A0A6M3LHH3_9ZZZZ</name>
<feature type="compositionally biased region" description="Basic and acidic residues" evidence="1">
    <location>
        <begin position="1"/>
        <end position="13"/>
    </location>
</feature>
<dbReference type="AlphaFoldDB" id="A0A6M3LHH3"/>
<sequence length="122" mass="14655">MKRLPGEDFEAYKERRKNQNKSDRILEKIKKLPTLVKKKVFQSPKAKISSSRPEINMNVKMGKKYLNEPLDEFRKRRKICNARRKQKEADQKLIINMSDPIWMLKNRHLVKKGYELLEREAT</sequence>
<reference evidence="2" key="1">
    <citation type="submission" date="2020-03" db="EMBL/GenBank/DDBJ databases">
        <title>The deep terrestrial virosphere.</title>
        <authorList>
            <person name="Holmfeldt K."/>
            <person name="Nilsson E."/>
            <person name="Simone D."/>
            <person name="Lopez-Fernandez M."/>
            <person name="Wu X."/>
            <person name="de Brujin I."/>
            <person name="Lundin D."/>
            <person name="Andersson A."/>
            <person name="Bertilsson S."/>
            <person name="Dopson M."/>
        </authorList>
    </citation>
    <scope>NUCLEOTIDE SEQUENCE</scope>
    <source>
        <strain evidence="2">MM415B04118</strain>
    </source>
</reference>
<dbReference type="EMBL" id="MT143177">
    <property type="protein sequence ID" value="QJA93789.1"/>
    <property type="molecule type" value="Genomic_DNA"/>
</dbReference>
<feature type="region of interest" description="Disordered" evidence="1">
    <location>
        <begin position="1"/>
        <end position="24"/>
    </location>
</feature>
<protein>
    <submittedName>
        <fullName evidence="2">Uncharacterized protein</fullName>
    </submittedName>
</protein>